<evidence type="ECO:0000256" key="1">
    <source>
        <dbReference type="SAM" id="Phobius"/>
    </source>
</evidence>
<feature type="transmembrane region" description="Helical" evidence="1">
    <location>
        <begin position="92"/>
        <end position="111"/>
    </location>
</feature>
<protein>
    <recommendedName>
        <fullName evidence="4">DUF2721 domain-containing protein</fullName>
    </recommendedName>
</protein>
<keyword evidence="3" id="KW-1185">Reference proteome</keyword>
<proteinExistence type="predicted"/>
<evidence type="ECO:0000313" key="2">
    <source>
        <dbReference type="EMBL" id="NDJ16332.1"/>
    </source>
</evidence>
<name>A0A8J7YX86_9CYAN</name>
<feature type="transmembrane region" description="Helical" evidence="1">
    <location>
        <begin position="117"/>
        <end position="144"/>
    </location>
</feature>
<feature type="transmembrane region" description="Helical" evidence="1">
    <location>
        <begin position="12"/>
        <end position="32"/>
    </location>
</feature>
<keyword evidence="1" id="KW-0472">Membrane</keyword>
<gene>
    <name evidence="2" type="ORF">GS601_03340</name>
</gene>
<keyword evidence="1" id="KW-1133">Transmembrane helix</keyword>
<comment type="caution">
    <text evidence="2">The sequence shown here is derived from an EMBL/GenBank/DDBJ whole genome shotgun (WGS) entry which is preliminary data.</text>
</comment>
<accession>A0A8J7YX86</accession>
<dbReference type="EMBL" id="WVIE01000003">
    <property type="protein sequence ID" value="NDJ16332.1"/>
    <property type="molecule type" value="Genomic_DNA"/>
</dbReference>
<organism evidence="2 3">
    <name type="scientific">Myxacorys almedinensis A</name>
    <dbReference type="NCBI Taxonomy" id="2690445"/>
    <lineage>
        <taxon>Bacteria</taxon>
        <taxon>Bacillati</taxon>
        <taxon>Cyanobacteriota</taxon>
        <taxon>Cyanophyceae</taxon>
        <taxon>Leptolyngbyales</taxon>
        <taxon>Leptolyngbyaceae</taxon>
        <taxon>Myxacorys</taxon>
        <taxon>Myxacorys almedinensis</taxon>
    </lineage>
</organism>
<dbReference type="Proteomes" id="UP000646053">
    <property type="component" value="Unassembled WGS sequence"/>
</dbReference>
<dbReference type="RefSeq" id="WP_162421852.1">
    <property type="nucleotide sequence ID" value="NZ_WVIE01000003.1"/>
</dbReference>
<evidence type="ECO:0008006" key="4">
    <source>
        <dbReference type="Google" id="ProtNLM"/>
    </source>
</evidence>
<sequence length="189" mass="21491">MSVEQTTQIIQLVLNSVLMVLACAFVLGGLLLRRSVLENRLQATSIEYFQILHRLDDSRHSSNEALQHHRLLFLKKRLRHLQHHVKASRTSILGLYYALMVFAASVFALSLRTVFSASWLVSGAMALFMVGVAVLLASVALVVLDLHQSENPFWQEMRDTLMQGKAEIREFRGRRSTHQPESPRRIKAS</sequence>
<keyword evidence="1" id="KW-0812">Transmembrane</keyword>
<reference evidence="2" key="1">
    <citation type="submission" date="2019-12" db="EMBL/GenBank/DDBJ databases">
        <title>High-Quality draft genome sequences of three cyanobacteria isolated from the limestone walls of the Old Cathedral of Coimbra.</title>
        <authorList>
            <person name="Tiago I."/>
            <person name="Soares F."/>
            <person name="Portugal A."/>
        </authorList>
    </citation>
    <scope>NUCLEOTIDE SEQUENCE</scope>
    <source>
        <strain evidence="2">A</strain>
    </source>
</reference>
<evidence type="ECO:0000313" key="3">
    <source>
        <dbReference type="Proteomes" id="UP000646053"/>
    </source>
</evidence>
<dbReference type="AlphaFoldDB" id="A0A8J7YX86"/>